<dbReference type="SUPFAM" id="SSF56112">
    <property type="entry name" value="Protein kinase-like (PK-like)"/>
    <property type="match status" value="1"/>
</dbReference>
<dbReference type="InterPro" id="IPR001611">
    <property type="entry name" value="Leu-rich_rpt"/>
</dbReference>
<keyword evidence="9" id="KW-0418">Kinase</keyword>
<reference evidence="17" key="1">
    <citation type="submission" date="2022-10" db="EMBL/GenBank/DDBJ databases">
        <authorList>
            <person name="Hyden B.L."/>
            <person name="Feng K."/>
            <person name="Yates T."/>
            <person name="Jawdy S."/>
            <person name="Smart L.B."/>
            <person name="Muchero W."/>
        </authorList>
    </citation>
    <scope>NUCLEOTIDE SEQUENCE</scope>
    <source>
        <tissue evidence="17">Shoot tip</tissue>
    </source>
</reference>
<dbReference type="EC" id="2.7.11.1" evidence="2"/>
<comment type="catalytic activity">
    <reaction evidence="14">
        <text>L-seryl-[protein] + ATP = O-phospho-L-seryl-[protein] + ADP + H(+)</text>
        <dbReference type="Rhea" id="RHEA:17989"/>
        <dbReference type="Rhea" id="RHEA-COMP:9863"/>
        <dbReference type="Rhea" id="RHEA-COMP:11604"/>
        <dbReference type="ChEBI" id="CHEBI:15378"/>
        <dbReference type="ChEBI" id="CHEBI:29999"/>
        <dbReference type="ChEBI" id="CHEBI:30616"/>
        <dbReference type="ChEBI" id="CHEBI:83421"/>
        <dbReference type="ChEBI" id="CHEBI:456216"/>
        <dbReference type="EC" id="2.7.11.1"/>
    </reaction>
</comment>
<sequence length="433" mass="48297">MPSWLANRRFPLELTGLQALASQEAVKQVDRSYLELPVSVKPINATNLQYNQLSSLPPALYLQNNNLSGNIPIQIGQLKFLHVLDLSGNRFFRNILDQLSNLTNLEKFDLSGNELFGEIPASLSSLHFLLLFNVANNELQEPVPSGGQFDIFPSSSFVGNTGLCGQVLRRSYSNSPGTNHSSAPHKSTNIKLVIGLVGIYFGTALFISVLALWILSKRRIIYGGDTDITKLDTISINSIFPLEGDKDANLVVLFPNNSNEIKDLTISKLLKANDNFNHANIVWSWGFCNILLDEKFEAHVVGFGLSRLILPYHTHVTTELVGTLGYIPPEYGQAWVATLRGDIYNFGVVMLELLTGKRPMEVFNPKMSRELVGWVQQMRNKGKQNEVFDPLLTGKGFDDEMLQVLDVACMCVSQNLFKRPTIKKVVDWLKNVG</sequence>
<evidence type="ECO:0000256" key="12">
    <source>
        <dbReference type="ARBA" id="ARBA00023136"/>
    </source>
</evidence>
<protein>
    <recommendedName>
        <fullName evidence="2">non-specific serine/threonine protein kinase</fullName>
        <ecNumber evidence="2">2.7.11.1</ecNumber>
    </recommendedName>
</protein>
<dbReference type="SUPFAM" id="SSF52058">
    <property type="entry name" value="L domain-like"/>
    <property type="match status" value="1"/>
</dbReference>
<keyword evidence="18" id="KW-1185">Reference proteome</keyword>
<feature type="domain" description="Protein kinase" evidence="16">
    <location>
        <begin position="105"/>
        <end position="429"/>
    </location>
</feature>
<dbReference type="InterPro" id="IPR032675">
    <property type="entry name" value="LRR_dom_sf"/>
</dbReference>
<keyword evidence="4" id="KW-0433">Leucine-rich repeat</keyword>
<evidence type="ECO:0000256" key="15">
    <source>
        <dbReference type="SAM" id="Phobius"/>
    </source>
</evidence>
<keyword evidence="7" id="KW-0677">Repeat</keyword>
<proteinExistence type="predicted"/>
<evidence type="ECO:0000259" key="16">
    <source>
        <dbReference type="PROSITE" id="PS50011"/>
    </source>
</evidence>
<dbReference type="PROSITE" id="PS50011">
    <property type="entry name" value="PROTEIN_KINASE_DOM"/>
    <property type="match status" value="1"/>
</dbReference>
<evidence type="ECO:0000256" key="1">
    <source>
        <dbReference type="ARBA" id="ARBA00004370"/>
    </source>
</evidence>
<keyword evidence="12 15" id="KW-0472">Membrane</keyword>
<gene>
    <name evidence="17" type="ORF">OIU77_027589</name>
</gene>
<keyword evidence="8" id="KW-0547">Nucleotide-binding</keyword>
<evidence type="ECO:0000256" key="9">
    <source>
        <dbReference type="ARBA" id="ARBA00022777"/>
    </source>
</evidence>
<comment type="caution">
    <text evidence="17">The sequence shown here is derived from an EMBL/GenBank/DDBJ whole genome shotgun (WGS) entry which is preliminary data.</text>
</comment>
<keyword evidence="5" id="KW-0808">Transferase</keyword>
<evidence type="ECO:0000256" key="2">
    <source>
        <dbReference type="ARBA" id="ARBA00012513"/>
    </source>
</evidence>
<dbReference type="Proteomes" id="UP001141253">
    <property type="component" value="Chromosome 3"/>
</dbReference>
<dbReference type="EMBL" id="JAPFFI010000007">
    <property type="protein sequence ID" value="KAJ6389277.1"/>
    <property type="molecule type" value="Genomic_DNA"/>
</dbReference>
<evidence type="ECO:0000256" key="7">
    <source>
        <dbReference type="ARBA" id="ARBA00022737"/>
    </source>
</evidence>
<comment type="subcellular location">
    <subcellularLocation>
        <location evidence="1">Membrane</location>
    </subcellularLocation>
</comment>
<dbReference type="PANTHER" id="PTHR48005:SF84">
    <property type="entry name" value="NON-SPECIFIC SERINE_THREONINE PROTEIN KINASE"/>
    <property type="match status" value="1"/>
</dbReference>
<keyword evidence="11 15" id="KW-1133">Transmembrane helix</keyword>
<name>A0ABQ9BQ63_9ROSI</name>
<evidence type="ECO:0000256" key="13">
    <source>
        <dbReference type="ARBA" id="ARBA00047899"/>
    </source>
</evidence>
<evidence type="ECO:0000256" key="10">
    <source>
        <dbReference type="ARBA" id="ARBA00022840"/>
    </source>
</evidence>
<dbReference type="Gene3D" id="1.10.510.10">
    <property type="entry name" value="Transferase(Phosphotransferase) domain 1"/>
    <property type="match status" value="1"/>
</dbReference>
<organism evidence="17 18">
    <name type="scientific">Salix suchowensis</name>
    <dbReference type="NCBI Taxonomy" id="1278906"/>
    <lineage>
        <taxon>Eukaryota</taxon>
        <taxon>Viridiplantae</taxon>
        <taxon>Streptophyta</taxon>
        <taxon>Embryophyta</taxon>
        <taxon>Tracheophyta</taxon>
        <taxon>Spermatophyta</taxon>
        <taxon>Magnoliopsida</taxon>
        <taxon>eudicotyledons</taxon>
        <taxon>Gunneridae</taxon>
        <taxon>Pentapetalae</taxon>
        <taxon>rosids</taxon>
        <taxon>fabids</taxon>
        <taxon>Malpighiales</taxon>
        <taxon>Salicaceae</taxon>
        <taxon>Saliceae</taxon>
        <taxon>Salix</taxon>
    </lineage>
</organism>
<dbReference type="InterPro" id="IPR051420">
    <property type="entry name" value="Ser_Thr_Kinases_DiverseReg"/>
</dbReference>
<dbReference type="InterPro" id="IPR000719">
    <property type="entry name" value="Prot_kinase_dom"/>
</dbReference>
<dbReference type="Pfam" id="PF00560">
    <property type="entry name" value="LRR_1"/>
    <property type="match status" value="3"/>
</dbReference>
<keyword evidence="6 15" id="KW-0812">Transmembrane</keyword>
<feature type="transmembrane region" description="Helical" evidence="15">
    <location>
        <begin position="192"/>
        <end position="215"/>
    </location>
</feature>
<dbReference type="PANTHER" id="PTHR48005">
    <property type="entry name" value="LEUCINE RICH REPEAT KINASE 2"/>
    <property type="match status" value="1"/>
</dbReference>
<evidence type="ECO:0000256" key="3">
    <source>
        <dbReference type="ARBA" id="ARBA00022527"/>
    </source>
</evidence>
<evidence type="ECO:0000256" key="4">
    <source>
        <dbReference type="ARBA" id="ARBA00022614"/>
    </source>
</evidence>
<dbReference type="InterPro" id="IPR011009">
    <property type="entry name" value="Kinase-like_dom_sf"/>
</dbReference>
<keyword evidence="10" id="KW-0067">ATP-binding</keyword>
<evidence type="ECO:0000256" key="8">
    <source>
        <dbReference type="ARBA" id="ARBA00022741"/>
    </source>
</evidence>
<reference evidence="17" key="2">
    <citation type="journal article" date="2023" name="Int. J. Mol. Sci.">
        <title>De Novo Assembly and Annotation of 11 Diverse Shrub Willow (Salix) Genomes Reveals Novel Gene Organization in Sex-Linked Regions.</title>
        <authorList>
            <person name="Hyden B."/>
            <person name="Feng K."/>
            <person name="Yates T.B."/>
            <person name="Jawdy S."/>
            <person name="Cereghino C."/>
            <person name="Smart L.B."/>
            <person name="Muchero W."/>
        </authorList>
    </citation>
    <scope>NUCLEOTIDE SEQUENCE</scope>
    <source>
        <tissue evidence="17">Shoot tip</tissue>
    </source>
</reference>
<evidence type="ECO:0000256" key="5">
    <source>
        <dbReference type="ARBA" id="ARBA00022679"/>
    </source>
</evidence>
<evidence type="ECO:0000313" key="18">
    <source>
        <dbReference type="Proteomes" id="UP001141253"/>
    </source>
</evidence>
<dbReference type="Gene3D" id="3.80.10.10">
    <property type="entry name" value="Ribonuclease Inhibitor"/>
    <property type="match status" value="1"/>
</dbReference>
<evidence type="ECO:0000256" key="6">
    <source>
        <dbReference type="ARBA" id="ARBA00022692"/>
    </source>
</evidence>
<keyword evidence="3" id="KW-0723">Serine/threonine-protein kinase</keyword>
<evidence type="ECO:0000256" key="14">
    <source>
        <dbReference type="ARBA" id="ARBA00048679"/>
    </source>
</evidence>
<dbReference type="Pfam" id="PF00069">
    <property type="entry name" value="Pkinase"/>
    <property type="match status" value="1"/>
</dbReference>
<evidence type="ECO:0000313" key="17">
    <source>
        <dbReference type="EMBL" id="KAJ6389277.1"/>
    </source>
</evidence>
<accession>A0ABQ9BQ63</accession>
<comment type="catalytic activity">
    <reaction evidence="13">
        <text>L-threonyl-[protein] + ATP = O-phospho-L-threonyl-[protein] + ADP + H(+)</text>
        <dbReference type="Rhea" id="RHEA:46608"/>
        <dbReference type="Rhea" id="RHEA-COMP:11060"/>
        <dbReference type="Rhea" id="RHEA-COMP:11605"/>
        <dbReference type="ChEBI" id="CHEBI:15378"/>
        <dbReference type="ChEBI" id="CHEBI:30013"/>
        <dbReference type="ChEBI" id="CHEBI:30616"/>
        <dbReference type="ChEBI" id="CHEBI:61977"/>
        <dbReference type="ChEBI" id="CHEBI:456216"/>
        <dbReference type="EC" id="2.7.11.1"/>
    </reaction>
</comment>
<evidence type="ECO:0000256" key="11">
    <source>
        <dbReference type="ARBA" id="ARBA00022989"/>
    </source>
</evidence>